<dbReference type="EMBL" id="JACHCF010000005">
    <property type="protein sequence ID" value="MBB5621511.1"/>
    <property type="molecule type" value="Genomic_DNA"/>
</dbReference>
<organism evidence="1 2">
    <name type="scientific">Pedobacter cryoconitis</name>
    <dbReference type="NCBI Taxonomy" id="188932"/>
    <lineage>
        <taxon>Bacteria</taxon>
        <taxon>Pseudomonadati</taxon>
        <taxon>Bacteroidota</taxon>
        <taxon>Sphingobacteriia</taxon>
        <taxon>Sphingobacteriales</taxon>
        <taxon>Sphingobacteriaceae</taxon>
        <taxon>Pedobacter</taxon>
    </lineage>
</organism>
<reference evidence="1 2" key="1">
    <citation type="submission" date="2020-08" db="EMBL/GenBank/DDBJ databases">
        <title>Genomic Encyclopedia of Type Strains, Phase IV (KMG-V): Genome sequencing to study the core and pangenomes of soil and plant-associated prokaryotes.</title>
        <authorList>
            <person name="Whitman W."/>
        </authorList>
    </citation>
    <scope>NUCLEOTIDE SEQUENCE [LARGE SCALE GENOMIC DNA]</scope>
    <source>
        <strain evidence="1 2">MP7CTX6</strain>
    </source>
</reference>
<name>A0A7W8YTI1_9SPHI</name>
<comment type="caution">
    <text evidence="1">The sequence shown here is derived from an EMBL/GenBank/DDBJ whole genome shotgun (WGS) entry which is preliminary data.</text>
</comment>
<dbReference type="AlphaFoldDB" id="A0A7W8YTI1"/>
<evidence type="ECO:0000313" key="2">
    <source>
        <dbReference type="Proteomes" id="UP000537718"/>
    </source>
</evidence>
<accession>A0A7W8YTI1</accession>
<dbReference type="RefSeq" id="WP_183867478.1">
    <property type="nucleotide sequence ID" value="NZ_JACHCF010000005.1"/>
</dbReference>
<sequence length="1131" mass="129134">MKFLLTTSLCLIHIVVNGQLRDVIPPSPNSSELVKFIDNPVSFYTGNPNISLSLYDLKVKDFTLPINLNYNSSGIKVDERASNIGLGWSLDVGGIITRTVNGMPDDLFKPNCVGGPSNDCRIGLMWNGRNLKNIDLDEVQKSHMTRNDFYFVKQFMPQFFTGTSGSRLGTISWQSREDSEPDEFYFRFGNKSGKFVFDYSNGTPSVKLFPYQDLKFEYTISDHRIASFKVTDESGVQYLFDNIEVTQRNVDYQGQPTSDGNWVMQRSVGHEETNFNSSWLLTKIITPLSNTITLTYVDDNYLISNETALENFIRSGPRYIYRPITSDIQIINGKRLSVIESPVARINFNSTFSREDYRPYKGKKPDVITEIEILNSNSNRIKKMSFSYDYFLSSTLAEPGDTDFVPSINQDYYKRLRLKGIKEFGTGTDALAYDFDYKYSDYTGDASHILPRLFSSKQDLWGVYNGAVNNKTLIPATYIYPDMYSDDRQYSVYQRNNHIGREYYFEGADRLPNSGLADVGMLTKIHYPTGGYTAYEYELNRFNDGFNEYNGGGLRIKTVRKNDGFQNINYSYKYLDDNNLSSGRIIAMPMFALLLGTKYPLDKSREAYWTNLCLYSSPRTGVGTTQGAYVGYTQVTENIQGNGKTIYRYGIPASWFKTDDLPGSGCNLIDDGYCDGLFKATKIFTFIEVEGNSKDVSNWDFNMFPATMNSFPFVNNPNYDWNRGYLTSQKTYNENNQLLLEKVYDYKLFYPNKQTTPTKVYGLRFGQFDVPVYSGSAPKAQRIGKYEYLTDVAKVPSTITETNYWPDDIAKKTSIITQFNYAGTKHLNVNESRLINSKGETIVTSYKYPQDYITSDNTSSFYPETEGVAALLAKGINSIPVEKTVSIENGTSKNVIASDLTTYKLVGNLALPYVRYHLQTSSPINDFFYPNQNPNALIGFIKDPRYSVIQEFKSYNSQGDLLTLKNKSTVNESYIWGYNNQYITAYVKNAENGEFYYEGYEDRIDNSILPNGHTGIKFTTNPVVNWGRPNTRSYLISYWYLTQEGWRYSGEIPYTTGTFTMQTAVGYDDVRIYPEDAQMINYTYDPLVGMTSSTDPKGMVTYYENDGHQRLKNVKDQNGNIIKSTSYHYKN</sequence>
<dbReference type="Proteomes" id="UP000537718">
    <property type="component" value="Unassembled WGS sequence"/>
</dbReference>
<proteinExistence type="predicted"/>
<protein>
    <recommendedName>
        <fullName evidence="3">YD repeat-containing protein</fullName>
    </recommendedName>
</protein>
<evidence type="ECO:0000313" key="1">
    <source>
        <dbReference type="EMBL" id="MBB5621511.1"/>
    </source>
</evidence>
<evidence type="ECO:0008006" key="3">
    <source>
        <dbReference type="Google" id="ProtNLM"/>
    </source>
</evidence>
<gene>
    <name evidence="1" type="ORF">HDE69_002572</name>
</gene>